<name>X1W0S9_9ZZZZ</name>
<reference evidence="1" key="1">
    <citation type="journal article" date="2014" name="Front. Microbiol.">
        <title>High frequency of phylogenetically diverse reductive dehalogenase-homologous genes in deep subseafloor sedimentary metagenomes.</title>
        <authorList>
            <person name="Kawai M."/>
            <person name="Futagami T."/>
            <person name="Toyoda A."/>
            <person name="Takaki Y."/>
            <person name="Nishi S."/>
            <person name="Hori S."/>
            <person name="Arai W."/>
            <person name="Tsubouchi T."/>
            <person name="Morono Y."/>
            <person name="Uchiyama I."/>
            <person name="Ito T."/>
            <person name="Fujiyama A."/>
            <person name="Inagaki F."/>
            <person name="Takami H."/>
        </authorList>
    </citation>
    <scope>NUCLEOTIDE SEQUENCE</scope>
    <source>
        <strain evidence="1">Expedition CK06-06</strain>
    </source>
</reference>
<dbReference type="EMBL" id="BARW01040825">
    <property type="protein sequence ID" value="GAJ20735.1"/>
    <property type="molecule type" value="Genomic_DNA"/>
</dbReference>
<dbReference type="AlphaFoldDB" id="X1W0S9"/>
<gene>
    <name evidence="1" type="ORF">S12H4_61482</name>
</gene>
<accession>X1W0S9</accession>
<protein>
    <submittedName>
        <fullName evidence="1">Uncharacterized protein</fullName>
    </submittedName>
</protein>
<comment type="caution">
    <text evidence="1">The sequence shown here is derived from an EMBL/GenBank/DDBJ whole genome shotgun (WGS) entry which is preliminary data.</text>
</comment>
<sequence length="51" mass="6010">MIEKAILANKYRLIIKTNKKKKYEFKIESKKEPARLTKNNRGTKCLKETGI</sequence>
<organism evidence="1">
    <name type="scientific">marine sediment metagenome</name>
    <dbReference type="NCBI Taxonomy" id="412755"/>
    <lineage>
        <taxon>unclassified sequences</taxon>
        <taxon>metagenomes</taxon>
        <taxon>ecological metagenomes</taxon>
    </lineage>
</organism>
<proteinExistence type="predicted"/>
<evidence type="ECO:0000313" key="1">
    <source>
        <dbReference type="EMBL" id="GAJ20735.1"/>
    </source>
</evidence>